<dbReference type="AlphaFoldDB" id="A0A5B7IR29"/>
<dbReference type="Proteomes" id="UP000324222">
    <property type="component" value="Unassembled WGS sequence"/>
</dbReference>
<organism evidence="1 2">
    <name type="scientific">Portunus trituberculatus</name>
    <name type="common">Swimming crab</name>
    <name type="synonym">Neptunus trituberculatus</name>
    <dbReference type="NCBI Taxonomy" id="210409"/>
    <lineage>
        <taxon>Eukaryota</taxon>
        <taxon>Metazoa</taxon>
        <taxon>Ecdysozoa</taxon>
        <taxon>Arthropoda</taxon>
        <taxon>Crustacea</taxon>
        <taxon>Multicrustacea</taxon>
        <taxon>Malacostraca</taxon>
        <taxon>Eumalacostraca</taxon>
        <taxon>Eucarida</taxon>
        <taxon>Decapoda</taxon>
        <taxon>Pleocyemata</taxon>
        <taxon>Brachyura</taxon>
        <taxon>Eubrachyura</taxon>
        <taxon>Portunoidea</taxon>
        <taxon>Portunidae</taxon>
        <taxon>Portuninae</taxon>
        <taxon>Portunus</taxon>
    </lineage>
</organism>
<gene>
    <name evidence="1" type="ORF">E2C01_081105</name>
</gene>
<reference evidence="1 2" key="1">
    <citation type="submission" date="2019-05" db="EMBL/GenBank/DDBJ databases">
        <title>Another draft genome of Portunus trituberculatus and its Hox gene families provides insights of decapod evolution.</title>
        <authorList>
            <person name="Jeong J.-H."/>
            <person name="Song I."/>
            <person name="Kim S."/>
            <person name="Choi T."/>
            <person name="Kim D."/>
            <person name="Ryu S."/>
            <person name="Kim W."/>
        </authorList>
    </citation>
    <scope>NUCLEOTIDE SEQUENCE [LARGE SCALE GENOMIC DNA]</scope>
    <source>
        <tissue evidence="1">Muscle</tissue>
    </source>
</reference>
<keyword evidence="2" id="KW-1185">Reference proteome</keyword>
<comment type="caution">
    <text evidence="1">The sequence shown here is derived from an EMBL/GenBank/DDBJ whole genome shotgun (WGS) entry which is preliminary data.</text>
</comment>
<evidence type="ECO:0000313" key="1">
    <source>
        <dbReference type="EMBL" id="MPC86282.1"/>
    </source>
</evidence>
<accession>A0A5B7IR29</accession>
<proteinExistence type="predicted"/>
<protein>
    <submittedName>
        <fullName evidence="1">Uncharacterized protein</fullName>
    </submittedName>
</protein>
<name>A0A5B7IR29_PORTR</name>
<evidence type="ECO:0000313" key="2">
    <source>
        <dbReference type="Proteomes" id="UP000324222"/>
    </source>
</evidence>
<dbReference type="EMBL" id="VSRR010071019">
    <property type="protein sequence ID" value="MPC86282.1"/>
    <property type="molecule type" value="Genomic_DNA"/>
</dbReference>
<sequence>MTRASPFPTRSFHSHPPRCCPASPPYLCQARARRHPECAGRVCLGWFSLPRYDARITQRPPHYRVVPFHS</sequence>